<keyword evidence="7 9" id="KW-0057">Aromatic amino acid biosynthesis</keyword>
<keyword evidence="5 9" id="KW-0028">Amino-acid biosynthesis</keyword>
<dbReference type="Pfam" id="PF00697">
    <property type="entry name" value="PRAI"/>
    <property type="match status" value="1"/>
</dbReference>
<dbReference type="CDD" id="cd00405">
    <property type="entry name" value="PRAI"/>
    <property type="match status" value="1"/>
</dbReference>
<gene>
    <name evidence="9" type="primary">trpF</name>
    <name evidence="11" type="ORF">SAMN05444412_107114</name>
</gene>
<organism evidence="11 12">
    <name type="scientific">Rhodonellum ikkaensis</name>
    <dbReference type="NCBI Taxonomy" id="336829"/>
    <lineage>
        <taxon>Bacteria</taxon>
        <taxon>Pseudomonadati</taxon>
        <taxon>Bacteroidota</taxon>
        <taxon>Cytophagia</taxon>
        <taxon>Cytophagales</taxon>
        <taxon>Cytophagaceae</taxon>
        <taxon>Rhodonellum</taxon>
    </lineage>
</organism>
<dbReference type="Gene3D" id="3.20.20.70">
    <property type="entry name" value="Aldolase class I"/>
    <property type="match status" value="1"/>
</dbReference>
<feature type="domain" description="N-(5'phosphoribosyl) anthranilate isomerase (PRAI)" evidence="10">
    <location>
        <begin position="4"/>
        <end position="202"/>
    </location>
</feature>
<reference evidence="11 12" key="1">
    <citation type="submission" date="2016-10" db="EMBL/GenBank/DDBJ databases">
        <authorList>
            <person name="Varghese N."/>
            <person name="Submissions S."/>
        </authorList>
    </citation>
    <scope>NUCLEOTIDE SEQUENCE [LARGE SCALE GENOMIC DNA]</scope>
    <source>
        <strain evidence="11 12">DSM 17997</strain>
    </source>
</reference>
<dbReference type="Proteomes" id="UP000199663">
    <property type="component" value="Unassembled WGS sequence"/>
</dbReference>
<evidence type="ECO:0000256" key="5">
    <source>
        <dbReference type="ARBA" id="ARBA00022605"/>
    </source>
</evidence>
<proteinExistence type="inferred from homology"/>
<evidence type="ECO:0000256" key="6">
    <source>
        <dbReference type="ARBA" id="ARBA00022822"/>
    </source>
</evidence>
<dbReference type="InterPro" id="IPR011060">
    <property type="entry name" value="RibuloseP-bd_barrel"/>
</dbReference>
<evidence type="ECO:0000259" key="10">
    <source>
        <dbReference type="Pfam" id="PF00697"/>
    </source>
</evidence>
<dbReference type="InterPro" id="IPR013785">
    <property type="entry name" value="Aldolase_TIM"/>
</dbReference>
<keyword evidence="8 9" id="KW-0413">Isomerase</keyword>
<evidence type="ECO:0000313" key="12">
    <source>
        <dbReference type="Proteomes" id="UP000199663"/>
    </source>
</evidence>
<evidence type="ECO:0000256" key="7">
    <source>
        <dbReference type="ARBA" id="ARBA00023141"/>
    </source>
</evidence>
<protein>
    <recommendedName>
        <fullName evidence="4 9">N-(5'-phosphoribosyl)anthranilate isomerase</fullName>
        <shortName evidence="9">PRAI</shortName>
        <ecNumber evidence="3 9">5.3.1.24</ecNumber>
    </recommendedName>
</protein>
<comment type="pathway">
    <text evidence="2 9">Amino-acid biosynthesis; L-tryptophan biosynthesis; L-tryptophan from chorismate: step 3/5.</text>
</comment>
<comment type="similarity">
    <text evidence="9">Belongs to the TrpF family.</text>
</comment>
<dbReference type="InterPro" id="IPR044643">
    <property type="entry name" value="TrpF_fam"/>
</dbReference>
<accession>A0A1H3R0U6</accession>
<evidence type="ECO:0000256" key="8">
    <source>
        <dbReference type="ARBA" id="ARBA00023235"/>
    </source>
</evidence>
<keyword evidence="6 9" id="KW-0822">Tryptophan biosynthesis</keyword>
<keyword evidence="12" id="KW-1185">Reference proteome</keyword>
<dbReference type="InterPro" id="IPR001240">
    <property type="entry name" value="PRAI_dom"/>
</dbReference>
<dbReference type="RefSeq" id="WP_019597727.1">
    <property type="nucleotide sequence ID" value="NZ_FNQC01000007.1"/>
</dbReference>
<evidence type="ECO:0000313" key="11">
    <source>
        <dbReference type="EMBL" id="SDZ19123.1"/>
    </source>
</evidence>
<evidence type="ECO:0000256" key="3">
    <source>
        <dbReference type="ARBA" id="ARBA00012572"/>
    </source>
</evidence>
<dbReference type="HAMAP" id="MF_00135">
    <property type="entry name" value="PRAI"/>
    <property type="match status" value="1"/>
</dbReference>
<dbReference type="EC" id="5.3.1.24" evidence="3 9"/>
<evidence type="ECO:0000256" key="2">
    <source>
        <dbReference type="ARBA" id="ARBA00004664"/>
    </source>
</evidence>
<evidence type="ECO:0000256" key="4">
    <source>
        <dbReference type="ARBA" id="ARBA00022272"/>
    </source>
</evidence>
<dbReference type="EMBL" id="FNQC01000007">
    <property type="protein sequence ID" value="SDZ19123.1"/>
    <property type="molecule type" value="Genomic_DNA"/>
</dbReference>
<dbReference type="PANTHER" id="PTHR42894">
    <property type="entry name" value="N-(5'-PHOSPHORIBOSYL)ANTHRANILATE ISOMERASE"/>
    <property type="match status" value="1"/>
</dbReference>
<comment type="catalytic activity">
    <reaction evidence="1 9">
        <text>N-(5-phospho-beta-D-ribosyl)anthranilate = 1-(2-carboxyphenylamino)-1-deoxy-D-ribulose 5-phosphate</text>
        <dbReference type="Rhea" id="RHEA:21540"/>
        <dbReference type="ChEBI" id="CHEBI:18277"/>
        <dbReference type="ChEBI" id="CHEBI:58613"/>
        <dbReference type="EC" id="5.3.1.24"/>
    </reaction>
</comment>
<dbReference type="PANTHER" id="PTHR42894:SF1">
    <property type="entry name" value="N-(5'-PHOSPHORIBOSYL)ANTHRANILATE ISOMERASE"/>
    <property type="match status" value="1"/>
</dbReference>
<sequence length="206" mass="23339">MKLKVCGMRDPDNAREMVEGIHPDWMGLIFYPKSPRFVDDHSAAAIKALPVDKVGVFVNASLTEILHKIVLFGLKAVQLHSGESVAFVEELRQKTNVLIFKVFSVNEEIDWKSMEPYLENIDYFLFDTFTEAYGGSGKTFNWEILLDYPFEKPFLLSGGLGLENIAAIKALDSKIPQMAGVDINSKFEMEPGMKNLDLISRFRRDI</sequence>
<evidence type="ECO:0000256" key="9">
    <source>
        <dbReference type="HAMAP-Rule" id="MF_00135"/>
    </source>
</evidence>
<dbReference type="GO" id="GO:0016853">
    <property type="term" value="F:isomerase activity"/>
    <property type="evidence" value="ECO:0007669"/>
    <property type="project" value="UniProtKB-KW"/>
</dbReference>
<comment type="caution">
    <text evidence="11">The sequence shown here is derived from an EMBL/GenBank/DDBJ whole genome shotgun (WGS) entry which is preliminary data.</text>
</comment>
<evidence type="ECO:0000256" key="1">
    <source>
        <dbReference type="ARBA" id="ARBA00001164"/>
    </source>
</evidence>
<name>A0A1H3R0U6_9BACT</name>
<dbReference type="SUPFAM" id="SSF51366">
    <property type="entry name" value="Ribulose-phoshate binding barrel"/>
    <property type="match status" value="1"/>
</dbReference>